<dbReference type="AlphaFoldDB" id="A0A7J9UVG6"/>
<dbReference type="InterPro" id="IPR036388">
    <property type="entry name" value="WH-like_DNA-bd_sf"/>
</dbReference>
<dbReference type="GO" id="GO:0006950">
    <property type="term" value="P:response to stress"/>
    <property type="evidence" value="ECO:0007669"/>
    <property type="project" value="TreeGrafter"/>
</dbReference>
<dbReference type="InterPro" id="IPR036390">
    <property type="entry name" value="WH_DNA-bd_sf"/>
</dbReference>
<proteinExistence type="predicted"/>
<dbReference type="PANTHER" id="PTHR33164:SF101">
    <property type="entry name" value="TRANSCRIPTIONAL REPRESSOR MPRA"/>
    <property type="match status" value="1"/>
</dbReference>
<dbReference type="InterPro" id="IPR039422">
    <property type="entry name" value="MarR/SlyA-like"/>
</dbReference>
<dbReference type="EMBL" id="WHPD01001633">
    <property type="protein sequence ID" value="MPV88512.1"/>
    <property type="molecule type" value="Genomic_DNA"/>
</dbReference>
<organism evidence="2 3">
    <name type="scientific">Georgenia ruanii</name>
    <dbReference type="NCBI Taxonomy" id="348442"/>
    <lineage>
        <taxon>Bacteria</taxon>
        <taxon>Bacillati</taxon>
        <taxon>Actinomycetota</taxon>
        <taxon>Actinomycetes</taxon>
        <taxon>Micrococcales</taxon>
        <taxon>Bogoriellaceae</taxon>
        <taxon>Georgenia</taxon>
    </lineage>
</organism>
<feature type="domain" description="HTH marR-type" evidence="1">
    <location>
        <begin position="1"/>
        <end position="90"/>
    </location>
</feature>
<dbReference type="Pfam" id="PF12802">
    <property type="entry name" value="MarR_2"/>
    <property type="match status" value="1"/>
</dbReference>
<dbReference type="PROSITE" id="PS50995">
    <property type="entry name" value="HTH_MARR_2"/>
    <property type="match status" value="1"/>
</dbReference>
<sequence length="90" mass="10184">MAAVTSVMRAQQLMLARIDQALRPHGLSFARYEMLRLLAFTREGRLPMASATARLQVHPASVTNTVDRLERDGLVRREPHPRDGRATSWC</sequence>
<dbReference type="SUPFAM" id="SSF46785">
    <property type="entry name" value="Winged helix' DNA-binding domain"/>
    <property type="match status" value="1"/>
</dbReference>
<evidence type="ECO:0000313" key="3">
    <source>
        <dbReference type="Proteomes" id="UP000429644"/>
    </source>
</evidence>
<evidence type="ECO:0000259" key="1">
    <source>
        <dbReference type="PROSITE" id="PS50995"/>
    </source>
</evidence>
<accession>A0A7J9UVG6</accession>
<protein>
    <submittedName>
        <fullName evidence="2">MarR family transcriptional regulator</fullName>
    </submittedName>
</protein>
<reference evidence="2 3" key="1">
    <citation type="submission" date="2019-10" db="EMBL/GenBank/DDBJ databases">
        <title>Georgenia wutianyii sp. nov. and Georgenia yuyongxinii sp. nov. isolated from plateau pika (Ochotona curzoniae) in the Qinghai-Tibet plateau of China.</title>
        <authorList>
            <person name="Tian Z."/>
        </authorList>
    </citation>
    <scope>NUCLEOTIDE SEQUENCE [LARGE SCALE GENOMIC DNA]</scope>
    <source>
        <strain evidence="2 3">JCM 15130</strain>
    </source>
</reference>
<dbReference type="Proteomes" id="UP000429644">
    <property type="component" value="Unassembled WGS sequence"/>
</dbReference>
<gene>
    <name evidence="2" type="ORF">GB882_07515</name>
</gene>
<comment type="caution">
    <text evidence="2">The sequence shown here is derived from an EMBL/GenBank/DDBJ whole genome shotgun (WGS) entry which is preliminary data.</text>
</comment>
<keyword evidence="3" id="KW-1185">Reference proteome</keyword>
<dbReference type="PANTHER" id="PTHR33164">
    <property type="entry name" value="TRANSCRIPTIONAL REGULATOR, MARR FAMILY"/>
    <property type="match status" value="1"/>
</dbReference>
<feature type="non-terminal residue" evidence="2">
    <location>
        <position position="1"/>
    </location>
</feature>
<name>A0A7J9UVG6_9MICO</name>
<dbReference type="GO" id="GO:0003700">
    <property type="term" value="F:DNA-binding transcription factor activity"/>
    <property type="evidence" value="ECO:0007669"/>
    <property type="project" value="InterPro"/>
</dbReference>
<evidence type="ECO:0000313" key="2">
    <source>
        <dbReference type="EMBL" id="MPV88512.1"/>
    </source>
</evidence>
<dbReference type="InterPro" id="IPR000835">
    <property type="entry name" value="HTH_MarR-typ"/>
</dbReference>
<dbReference type="Gene3D" id="1.10.10.10">
    <property type="entry name" value="Winged helix-like DNA-binding domain superfamily/Winged helix DNA-binding domain"/>
    <property type="match status" value="1"/>
</dbReference>